<organism evidence="1 2">
    <name type="scientific">Musa troglodytarum</name>
    <name type="common">fe'i banana</name>
    <dbReference type="NCBI Taxonomy" id="320322"/>
    <lineage>
        <taxon>Eukaryota</taxon>
        <taxon>Viridiplantae</taxon>
        <taxon>Streptophyta</taxon>
        <taxon>Embryophyta</taxon>
        <taxon>Tracheophyta</taxon>
        <taxon>Spermatophyta</taxon>
        <taxon>Magnoliopsida</taxon>
        <taxon>Liliopsida</taxon>
        <taxon>Zingiberales</taxon>
        <taxon>Musaceae</taxon>
        <taxon>Musa</taxon>
    </lineage>
</organism>
<dbReference type="AlphaFoldDB" id="A0A9E7G0K6"/>
<proteinExistence type="predicted"/>
<protein>
    <submittedName>
        <fullName evidence="1">Uncharacterized protein</fullName>
    </submittedName>
</protein>
<dbReference type="PANTHER" id="PTHR34565">
    <property type="entry name" value="TRANSMEMBRANE PROTEIN"/>
    <property type="match status" value="1"/>
</dbReference>
<dbReference type="PANTHER" id="PTHR34565:SF1">
    <property type="entry name" value="TRANSMEMBRANE PROTEIN"/>
    <property type="match status" value="1"/>
</dbReference>
<evidence type="ECO:0000313" key="1">
    <source>
        <dbReference type="EMBL" id="URE05954.1"/>
    </source>
</evidence>
<dbReference type="InterPro" id="IPR052867">
    <property type="entry name" value="ATP_Synthase_Subunit_6"/>
</dbReference>
<keyword evidence="2" id="KW-1185">Reference proteome</keyword>
<accession>A0A9E7G0K6</accession>
<evidence type="ECO:0000313" key="2">
    <source>
        <dbReference type="Proteomes" id="UP001055439"/>
    </source>
</evidence>
<sequence>MRKFDPWPVFFERGWSRNWPFLVGFAMTGTLIRRMPKNPDSSRSTTGVELLGFQSGSKIDILMQEAAVKKNLMSTRRCCHGGYYGCTAFLAEAGIHPHSGNYDFSVGSIQPRVTRWKKIEDATEQRRLVKLVSM</sequence>
<name>A0A9E7G0K6_9LILI</name>
<dbReference type="Proteomes" id="UP001055439">
    <property type="component" value="Chromosome 5"/>
</dbReference>
<gene>
    <name evidence="1" type="ORF">MUK42_36684</name>
</gene>
<dbReference type="EMBL" id="CP097507">
    <property type="protein sequence ID" value="URE05954.1"/>
    <property type="molecule type" value="Genomic_DNA"/>
</dbReference>
<reference evidence="1" key="1">
    <citation type="submission" date="2022-05" db="EMBL/GenBank/DDBJ databases">
        <title>The Musa troglodytarum L. genome provides insights into the mechanism of non-climacteric behaviour and enrichment of carotenoids.</title>
        <authorList>
            <person name="Wang J."/>
        </authorList>
    </citation>
    <scope>NUCLEOTIDE SEQUENCE</scope>
    <source>
        <tissue evidence="1">Leaf</tissue>
    </source>
</reference>
<dbReference type="OrthoDB" id="15815at2759"/>